<proteinExistence type="predicted"/>
<accession>A0ACC1XT30</accession>
<comment type="caution">
    <text evidence="1">The sequence shown here is derived from an EMBL/GenBank/DDBJ whole genome shotgun (WGS) entry which is preliminary data.</text>
</comment>
<evidence type="ECO:0000313" key="2">
    <source>
        <dbReference type="Proteomes" id="UP001164539"/>
    </source>
</evidence>
<evidence type="ECO:0000313" key="1">
    <source>
        <dbReference type="EMBL" id="KAJ4713460.1"/>
    </source>
</evidence>
<dbReference type="EMBL" id="CM051401">
    <property type="protein sequence ID" value="KAJ4713460.1"/>
    <property type="molecule type" value="Genomic_DNA"/>
</dbReference>
<dbReference type="Proteomes" id="UP001164539">
    <property type="component" value="Chromosome 8"/>
</dbReference>
<protein>
    <submittedName>
        <fullName evidence="1">Uncharacterized protein</fullName>
    </submittedName>
</protein>
<organism evidence="1 2">
    <name type="scientific">Melia azedarach</name>
    <name type="common">Chinaberry tree</name>
    <dbReference type="NCBI Taxonomy" id="155640"/>
    <lineage>
        <taxon>Eukaryota</taxon>
        <taxon>Viridiplantae</taxon>
        <taxon>Streptophyta</taxon>
        <taxon>Embryophyta</taxon>
        <taxon>Tracheophyta</taxon>
        <taxon>Spermatophyta</taxon>
        <taxon>Magnoliopsida</taxon>
        <taxon>eudicotyledons</taxon>
        <taxon>Gunneridae</taxon>
        <taxon>Pentapetalae</taxon>
        <taxon>rosids</taxon>
        <taxon>malvids</taxon>
        <taxon>Sapindales</taxon>
        <taxon>Meliaceae</taxon>
        <taxon>Melia</taxon>
    </lineage>
</organism>
<sequence>MNSTFPFFFRSLLLLLLTASIFSMHSAPVLADHSYSPIYNSDWKRRELGSKPKLSPPAAPTPNKVRHHIPPEAPPLRV</sequence>
<name>A0ACC1XT30_MELAZ</name>
<gene>
    <name evidence="1" type="ORF">OWV82_015552</name>
</gene>
<reference evidence="1 2" key="1">
    <citation type="journal article" date="2023" name="Science">
        <title>Complex scaffold remodeling in plant triterpene biosynthesis.</title>
        <authorList>
            <person name="De La Pena R."/>
            <person name="Hodgson H."/>
            <person name="Liu J.C."/>
            <person name="Stephenson M.J."/>
            <person name="Martin A.C."/>
            <person name="Owen C."/>
            <person name="Harkess A."/>
            <person name="Leebens-Mack J."/>
            <person name="Jimenez L.E."/>
            <person name="Osbourn A."/>
            <person name="Sattely E.S."/>
        </authorList>
    </citation>
    <scope>NUCLEOTIDE SEQUENCE [LARGE SCALE GENOMIC DNA]</scope>
    <source>
        <strain evidence="2">cv. JPN11</strain>
        <tissue evidence="1">Leaf</tissue>
    </source>
</reference>
<keyword evidence="2" id="KW-1185">Reference proteome</keyword>